<dbReference type="PaxDb" id="3708-A0A078JT88"/>
<evidence type="ECO:0000313" key="2">
    <source>
        <dbReference type="EMBL" id="CDY70763.1"/>
    </source>
</evidence>
<feature type="non-terminal residue" evidence="2">
    <location>
        <position position="1"/>
    </location>
</feature>
<name>A0A078JT88_BRANA</name>
<organism evidence="2">
    <name type="scientific">Brassica napus</name>
    <name type="common">Rape</name>
    <dbReference type="NCBI Taxonomy" id="3708"/>
    <lineage>
        <taxon>Eukaryota</taxon>
        <taxon>Viridiplantae</taxon>
        <taxon>Streptophyta</taxon>
        <taxon>Embryophyta</taxon>
        <taxon>Tracheophyta</taxon>
        <taxon>Spermatophyta</taxon>
        <taxon>Magnoliopsida</taxon>
        <taxon>eudicotyledons</taxon>
        <taxon>Gunneridae</taxon>
        <taxon>Pentapetalae</taxon>
        <taxon>rosids</taxon>
        <taxon>malvids</taxon>
        <taxon>Brassicales</taxon>
        <taxon>Brassicaceae</taxon>
        <taxon>Brassiceae</taxon>
        <taxon>Brassica</taxon>
    </lineage>
</organism>
<dbReference type="EMBL" id="LK043237">
    <property type="protein sequence ID" value="CDY70763.1"/>
    <property type="molecule type" value="Genomic_DNA"/>
</dbReference>
<reference evidence="2" key="1">
    <citation type="journal article" date="2014" name="Science">
        <title>Plant genetics. Early allopolyploid evolution in the post-Neolithic Brassica napus oilseed genome.</title>
        <authorList>
            <person name="Chalhoub B."/>
            <person name="Denoeud F."/>
            <person name="Liu S."/>
            <person name="Parkin I.A."/>
            <person name="Tang H."/>
            <person name="Wang X."/>
            <person name="Chiquet J."/>
            <person name="Belcram H."/>
            <person name="Tong C."/>
            <person name="Samans B."/>
            <person name="Correa M."/>
            <person name="Da Silva C."/>
            <person name="Just J."/>
            <person name="Falentin C."/>
            <person name="Koh C.S."/>
            <person name="Le Clainche I."/>
            <person name="Bernard M."/>
            <person name="Bento P."/>
            <person name="Noel B."/>
            <person name="Labadie K."/>
            <person name="Alberti A."/>
            <person name="Charles M."/>
            <person name="Arnaud D."/>
            <person name="Guo H."/>
            <person name="Daviaud C."/>
            <person name="Alamery S."/>
            <person name="Jabbari K."/>
            <person name="Zhao M."/>
            <person name="Edger P.P."/>
            <person name="Chelaifa H."/>
            <person name="Tack D."/>
            <person name="Lassalle G."/>
            <person name="Mestiri I."/>
            <person name="Schnel N."/>
            <person name="Le Paslier M.C."/>
            <person name="Fan G."/>
            <person name="Renault V."/>
            <person name="Bayer P.E."/>
            <person name="Golicz A.A."/>
            <person name="Manoli S."/>
            <person name="Lee T.H."/>
            <person name="Thi V.H."/>
            <person name="Chalabi S."/>
            <person name="Hu Q."/>
            <person name="Fan C."/>
            <person name="Tollenaere R."/>
            <person name="Lu Y."/>
            <person name="Battail C."/>
            <person name="Shen J."/>
            <person name="Sidebottom C.H."/>
            <person name="Wang X."/>
            <person name="Canaguier A."/>
            <person name="Chauveau A."/>
            <person name="Berard A."/>
            <person name="Deniot G."/>
            <person name="Guan M."/>
            <person name="Liu Z."/>
            <person name="Sun F."/>
            <person name="Lim Y.P."/>
            <person name="Lyons E."/>
            <person name="Town C.D."/>
            <person name="Bancroft I."/>
            <person name="Wang X."/>
            <person name="Meng J."/>
            <person name="Ma J."/>
            <person name="Pires J.C."/>
            <person name="King G.J."/>
            <person name="Brunel D."/>
            <person name="Delourme R."/>
            <person name="Renard M."/>
            <person name="Aury J.M."/>
            <person name="Adams K.L."/>
            <person name="Batley J."/>
            <person name="Snowdon R.J."/>
            <person name="Tost J."/>
            <person name="Edwards D."/>
            <person name="Zhou Y."/>
            <person name="Hua W."/>
            <person name="Sharpe A.G."/>
            <person name="Paterson A.H."/>
            <person name="Guan C."/>
            <person name="Wincker P."/>
        </authorList>
    </citation>
    <scope>NUCLEOTIDE SEQUENCE [LARGE SCALE GENOMIC DNA]</scope>
</reference>
<reference evidence="1" key="3">
    <citation type="submission" date="2021-01" db="EMBL/GenBank/DDBJ databases">
        <authorList>
            <consortium name="Genoscope - CEA"/>
            <person name="William W."/>
        </authorList>
    </citation>
    <scope>NUCLEOTIDE SEQUENCE</scope>
</reference>
<dbReference type="Proteomes" id="UP001295469">
    <property type="component" value="Chromosome C07"/>
</dbReference>
<proteinExistence type="predicted"/>
<protein>
    <submittedName>
        <fullName evidence="1">(rape) hypothetical protein</fullName>
    </submittedName>
    <submittedName>
        <fullName evidence="2">BnaCnng69710D protein</fullName>
    </submittedName>
</protein>
<accession>A0A078JT88</accession>
<reference evidence="2" key="2">
    <citation type="submission" date="2014-06" db="EMBL/GenBank/DDBJ databases">
        <authorList>
            <person name="Genoscope - CEA"/>
        </authorList>
    </citation>
    <scope>NUCLEOTIDE SEQUENCE</scope>
</reference>
<dbReference type="AlphaFoldDB" id="A0A078JT88"/>
<dbReference type="Gramene" id="CDY70763">
    <property type="protein sequence ID" value="CDY70763"/>
    <property type="gene ID" value="GSBRNA2T00007322001"/>
</dbReference>
<gene>
    <name evidence="2" type="primary">BnaCnng69710D</name>
    <name evidence="1" type="ORF">DARMORV10_C07P04190.1</name>
    <name evidence="2" type="ORF">GSBRNA2T00007322001</name>
</gene>
<evidence type="ECO:0000313" key="1">
    <source>
        <dbReference type="EMBL" id="CAF1949732.1"/>
    </source>
</evidence>
<sequence>LKLQNLVLTKKESSKQKKQLKPYRLSLLLPLAVFSESPPRPSPPVLSHLSASPARLRPTLHPRSSFPRLLLSRILGSEENCESETNSGGEET</sequence>
<dbReference type="EMBL" id="HG994371">
    <property type="protein sequence ID" value="CAF1949732.1"/>
    <property type="molecule type" value="Genomic_DNA"/>
</dbReference>